<dbReference type="GO" id="GO:0016740">
    <property type="term" value="F:transferase activity"/>
    <property type="evidence" value="ECO:0007669"/>
    <property type="project" value="UniProtKB-KW"/>
</dbReference>
<dbReference type="RefSeq" id="WP_077314538.1">
    <property type="nucleotide sequence ID" value="NZ_AP024888.1"/>
</dbReference>
<sequence>MGKKDLSNMGSAHVSIETFAGEPCIVKKGASDVEMAFYQFAAGALAGVNTPKLRHASGNHLVIEYIPHRITLDGLHANTSTFEQLACIHHSTYQPHFPITTHSWNAGSTDSAMQVLNLPQVTQDSIRTIEQLSCELFNDNVLISGDTNEGNWGVRDNGELVLFDWERFGVGSPAIDLAPLVRGLGSVSEYECIIERYARYSGSFSQDKLLRQLILAKVWLIVDVTNILARRAKSSASIYFDWYRTHVPHWLMSVEKRI</sequence>
<evidence type="ECO:0000313" key="2">
    <source>
        <dbReference type="EMBL" id="SJL84147.1"/>
    </source>
</evidence>
<organism evidence="2 3">
    <name type="scientific">Vibrio palustris</name>
    <dbReference type="NCBI Taxonomy" id="1918946"/>
    <lineage>
        <taxon>Bacteria</taxon>
        <taxon>Pseudomonadati</taxon>
        <taxon>Pseudomonadota</taxon>
        <taxon>Gammaproteobacteria</taxon>
        <taxon>Vibrionales</taxon>
        <taxon>Vibrionaceae</taxon>
        <taxon>Vibrio</taxon>
    </lineage>
</organism>
<dbReference type="Proteomes" id="UP000189475">
    <property type="component" value="Unassembled WGS sequence"/>
</dbReference>
<feature type="domain" description="Aminoglycoside phosphotransferase" evidence="1">
    <location>
        <begin position="128"/>
        <end position="184"/>
    </location>
</feature>
<dbReference type="InterPro" id="IPR002575">
    <property type="entry name" value="Aminoglycoside_PTrfase"/>
</dbReference>
<gene>
    <name evidence="2" type="ORF">VPAL9027_02128</name>
</gene>
<keyword evidence="3" id="KW-1185">Reference proteome</keyword>
<accession>A0A1R4B5F2</accession>
<evidence type="ECO:0000259" key="1">
    <source>
        <dbReference type="Pfam" id="PF01636"/>
    </source>
</evidence>
<evidence type="ECO:0000313" key="3">
    <source>
        <dbReference type="Proteomes" id="UP000189475"/>
    </source>
</evidence>
<dbReference type="AlphaFoldDB" id="A0A1R4B5F2"/>
<dbReference type="OrthoDB" id="4833090at2"/>
<dbReference type="STRING" id="1918946.VPAL9027_02128"/>
<name>A0A1R4B5F2_9VIBR</name>
<keyword evidence="2" id="KW-0808">Transferase</keyword>
<reference evidence="2 3" key="1">
    <citation type="submission" date="2017-02" db="EMBL/GenBank/DDBJ databases">
        <authorList>
            <person name="Peterson S.W."/>
        </authorList>
    </citation>
    <scope>NUCLEOTIDE SEQUENCE [LARGE SCALE GENOMIC DNA]</scope>
    <source>
        <strain evidence="2 3">CECT 9027</strain>
    </source>
</reference>
<dbReference type="SUPFAM" id="SSF56112">
    <property type="entry name" value="Protein kinase-like (PK-like)"/>
    <property type="match status" value="1"/>
</dbReference>
<dbReference type="InterPro" id="IPR011009">
    <property type="entry name" value="Kinase-like_dom_sf"/>
</dbReference>
<dbReference type="Pfam" id="PF01636">
    <property type="entry name" value="APH"/>
    <property type="match status" value="1"/>
</dbReference>
<proteinExistence type="predicted"/>
<dbReference type="Gene3D" id="3.90.1200.10">
    <property type="match status" value="1"/>
</dbReference>
<protein>
    <submittedName>
        <fullName evidence="2">Phosphotransferase enzyme family protein</fullName>
    </submittedName>
</protein>
<dbReference type="EMBL" id="FUFT01000005">
    <property type="protein sequence ID" value="SJL84147.1"/>
    <property type="molecule type" value="Genomic_DNA"/>
</dbReference>